<organism evidence="1 2">
    <name type="scientific">Sharpea azabuensis</name>
    <dbReference type="NCBI Taxonomy" id="322505"/>
    <lineage>
        <taxon>Bacteria</taxon>
        <taxon>Bacillati</taxon>
        <taxon>Bacillota</taxon>
        <taxon>Erysipelotrichia</taxon>
        <taxon>Erysipelotrichales</taxon>
        <taxon>Coprobacillaceae</taxon>
        <taxon>Sharpea</taxon>
    </lineage>
</organism>
<keyword evidence="2" id="KW-1185">Reference proteome</keyword>
<protein>
    <submittedName>
        <fullName evidence="1">Uncharacterized protein</fullName>
    </submittedName>
</protein>
<dbReference type="RefSeq" id="WP_074732223.1">
    <property type="nucleotide sequence ID" value="NZ_FNYK01000031.1"/>
</dbReference>
<dbReference type="AlphaFoldDB" id="A0A1H6UBF5"/>
<proteinExistence type="predicted"/>
<sequence>MTYHDGSKKRIKLTKDMCSEYNLQQEGKQSVKISYEGYELRKEINVKAFQFSPTPTGDFSLQAGKSKTIALNIPEVLENKEVAKININNTDNTIASFRKTDQKLFFETKHTGKTQIKATHLYSHKSYIWNVVVNPSISKVNNLEESINIPLDQSLNFEVRCNHDVSYYANSSQLFVHTNGHHAQVSSNKAGIYELVAQDNQTKDRVFYQIHVDNDIVLKNDTEVLNRMHLEATQLEKMKQTQGIFKIYVAHDYPPIDLDNFLFDNTGTHLGDFYKEDMLLRVKVLRRIYHPEYREYIITLDSGYWNWNTRIAYEKKAYRCL</sequence>
<reference evidence="2" key="1">
    <citation type="submission" date="2016-10" db="EMBL/GenBank/DDBJ databases">
        <authorList>
            <person name="Varghese N."/>
        </authorList>
    </citation>
    <scope>NUCLEOTIDE SEQUENCE [LARGE SCALE GENOMIC DNA]</scope>
    <source>
        <strain evidence="2">DSM 20406</strain>
    </source>
</reference>
<accession>A0A1H6UBF5</accession>
<dbReference type="Proteomes" id="UP000183028">
    <property type="component" value="Unassembled WGS sequence"/>
</dbReference>
<evidence type="ECO:0000313" key="1">
    <source>
        <dbReference type="EMBL" id="SEI87964.1"/>
    </source>
</evidence>
<dbReference type="Gene3D" id="2.60.40.3630">
    <property type="match status" value="1"/>
</dbReference>
<gene>
    <name evidence="1" type="ORF">SAMN04487834_10314</name>
</gene>
<evidence type="ECO:0000313" key="2">
    <source>
        <dbReference type="Proteomes" id="UP000183028"/>
    </source>
</evidence>
<dbReference type="EMBL" id="FNYK01000031">
    <property type="protein sequence ID" value="SEI87964.1"/>
    <property type="molecule type" value="Genomic_DNA"/>
</dbReference>
<name>A0A1H6UBF5_9FIRM</name>